<evidence type="ECO:0000256" key="5">
    <source>
        <dbReference type="ARBA" id="ARBA00022553"/>
    </source>
</evidence>
<evidence type="ECO:0000256" key="11">
    <source>
        <dbReference type="ARBA" id="ARBA00023030"/>
    </source>
</evidence>
<feature type="disulfide bond" evidence="18">
    <location>
        <begin position="162"/>
        <end position="166"/>
    </location>
</feature>
<dbReference type="SUPFAM" id="SSF50242">
    <property type="entry name" value="TIMP-like"/>
    <property type="match status" value="1"/>
</dbReference>
<dbReference type="PROSITE" id="PS50189">
    <property type="entry name" value="NTR"/>
    <property type="match status" value="1"/>
</dbReference>
<feature type="chain" id="PRO_5032583371" description="Metalloproteinase inhibitor 1" evidence="19">
    <location>
        <begin position="33"/>
        <end position="225"/>
    </location>
</feature>
<dbReference type="Ensembl" id="ENSACAT00000037773.1">
    <property type="protein sequence ID" value="ENSACAP00000028869.1"/>
    <property type="gene ID" value="ENSACAG00000041669.1"/>
</dbReference>
<evidence type="ECO:0000256" key="10">
    <source>
        <dbReference type="ARBA" id="ARBA00022833"/>
    </source>
</evidence>
<dbReference type="GO" id="GO:0051045">
    <property type="term" value="P:negative regulation of membrane protein ectodomain proteolysis"/>
    <property type="evidence" value="ECO:0000318"/>
    <property type="project" value="GO_Central"/>
</dbReference>
<accession>A0A803T0X9</accession>
<comment type="subunit">
    <text evidence="15">Interacts with MMP1, MMP3, MMP10 and MMP13, but has only very low affinity for MMP14. Interacts with CD63; identified in a complex with CD63 and ITGB1.</text>
</comment>
<dbReference type="InterPro" id="IPR001820">
    <property type="entry name" value="TIMP"/>
</dbReference>
<keyword evidence="22" id="KW-1185">Reference proteome</keyword>
<feature type="disulfide bond" evidence="18">
    <location>
        <begin position="45"/>
        <end position="155"/>
    </location>
</feature>
<evidence type="ECO:0000256" key="12">
    <source>
        <dbReference type="ARBA" id="ARBA00023157"/>
    </source>
</evidence>
<keyword evidence="9 19" id="KW-0732">Signal</keyword>
<dbReference type="Pfam" id="PF00965">
    <property type="entry name" value="TIMP"/>
    <property type="match status" value="1"/>
</dbReference>
<reference evidence="21" key="2">
    <citation type="submission" date="2025-08" db="UniProtKB">
        <authorList>
            <consortium name="Ensembl"/>
        </authorList>
    </citation>
    <scope>IDENTIFICATION</scope>
</reference>
<feature type="disulfide bond" evidence="18">
    <location>
        <begin position="174"/>
        <end position="195"/>
    </location>
</feature>
<keyword evidence="5" id="KW-0597">Phosphoprotein</keyword>
<keyword evidence="6" id="KW-0483">Metalloprotease inhibitor</keyword>
<dbReference type="GO" id="GO:0008191">
    <property type="term" value="F:metalloendopeptidase inhibitor activity"/>
    <property type="evidence" value="ECO:0000318"/>
    <property type="project" value="GO_Central"/>
</dbReference>
<dbReference type="GeneTree" id="ENSGT00940000161081"/>
<feature type="signal peptide" evidence="19">
    <location>
        <begin position="1"/>
        <end position="32"/>
    </location>
</feature>
<dbReference type="InterPro" id="IPR001134">
    <property type="entry name" value="Netrin_domain"/>
</dbReference>
<evidence type="ECO:0000256" key="14">
    <source>
        <dbReference type="ARBA" id="ARBA00023215"/>
    </source>
</evidence>
<evidence type="ECO:0000313" key="21">
    <source>
        <dbReference type="Ensembl" id="ENSACAP00000028869.1"/>
    </source>
</evidence>
<keyword evidence="14" id="KW-0481">Metalloenzyme inhibitor</keyword>
<feature type="binding site" evidence="17">
    <location>
        <position position="33"/>
    </location>
    <ligand>
        <name>Zn(2+)</name>
        <dbReference type="ChEBI" id="CHEBI:29105"/>
        <note>ligand shared with metalloproteinase partner</note>
    </ligand>
</feature>
<dbReference type="GO" id="GO:0046872">
    <property type="term" value="F:metal ion binding"/>
    <property type="evidence" value="ECO:0007669"/>
    <property type="project" value="UniProtKB-KW"/>
</dbReference>
<dbReference type="InParanoid" id="A0A803T0X9"/>
<dbReference type="FunFam" id="2.40.50.120:FF:000038">
    <property type="entry name" value="Uncharacterized protein"/>
    <property type="match status" value="1"/>
</dbReference>
<dbReference type="GO" id="GO:0005615">
    <property type="term" value="C:extracellular space"/>
    <property type="evidence" value="ECO:0000318"/>
    <property type="project" value="GO_Central"/>
</dbReference>
<reference evidence="21 22" key="1">
    <citation type="submission" date="2009-12" db="EMBL/GenBank/DDBJ databases">
        <title>The Genome Sequence of Anolis carolinensis (Green Anole Lizard).</title>
        <authorList>
            <consortium name="The Genome Sequencing Platform"/>
            <person name="Di Palma F."/>
            <person name="Alfoldi J."/>
            <person name="Heiman D."/>
            <person name="Young S."/>
            <person name="Grabherr M."/>
            <person name="Johnson J."/>
            <person name="Lander E.S."/>
            <person name="Lindblad-Toh K."/>
        </authorList>
    </citation>
    <scope>NUCLEOTIDE SEQUENCE [LARGE SCALE GENOMIC DNA]</scope>
    <source>
        <strain evidence="21 22">JBL SC #1</strain>
    </source>
</reference>
<dbReference type="PANTHER" id="PTHR11844">
    <property type="entry name" value="METALLOPROTEASE INHIBITOR"/>
    <property type="match status" value="1"/>
</dbReference>
<dbReference type="Gene3D" id="2.40.50.120">
    <property type="match status" value="1"/>
</dbReference>
<reference evidence="21" key="3">
    <citation type="submission" date="2025-09" db="UniProtKB">
        <authorList>
            <consortium name="Ensembl"/>
        </authorList>
    </citation>
    <scope>IDENTIFICATION</scope>
</reference>
<organism evidence="21 22">
    <name type="scientific">Anolis carolinensis</name>
    <name type="common">Green anole</name>
    <name type="synonym">American chameleon</name>
    <dbReference type="NCBI Taxonomy" id="28377"/>
    <lineage>
        <taxon>Eukaryota</taxon>
        <taxon>Metazoa</taxon>
        <taxon>Chordata</taxon>
        <taxon>Craniata</taxon>
        <taxon>Vertebrata</taxon>
        <taxon>Euteleostomi</taxon>
        <taxon>Lepidosauria</taxon>
        <taxon>Squamata</taxon>
        <taxon>Bifurcata</taxon>
        <taxon>Unidentata</taxon>
        <taxon>Episquamata</taxon>
        <taxon>Toxicofera</taxon>
        <taxon>Iguania</taxon>
        <taxon>Dactyloidae</taxon>
        <taxon>Anolis</taxon>
    </lineage>
</organism>
<keyword evidence="11" id="KW-0339">Growth factor</keyword>
<evidence type="ECO:0000256" key="15">
    <source>
        <dbReference type="ARBA" id="ARBA00025946"/>
    </source>
</evidence>
<dbReference type="AlphaFoldDB" id="A0A803T0X9"/>
<evidence type="ECO:0000256" key="8">
    <source>
        <dbReference type="ARBA" id="ARBA00022723"/>
    </source>
</evidence>
<evidence type="ECO:0000256" key="6">
    <source>
        <dbReference type="ARBA" id="ARBA00022608"/>
    </source>
</evidence>
<keyword evidence="7" id="KW-0646">Protease inhibitor</keyword>
<feature type="disulfide bond" evidence="18">
    <location>
        <begin position="33"/>
        <end position="102"/>
    </location>
</feature>
<dbReference type="GO" id="GO:0034097">
    <property type="term" value="P:response to cytokine"/>
    <property type="evidence" value="ECO:0000318"/>
    <property type="project" value="GO_Central"/>
</dbReference>
<evidence type="ECO:0000256" key="17">
    <source>
        <dbReference type="PIRSR" id="PIRSR601820-1"/>
    </source>
</evidence>
<proteinExistence type="inferred from homology"/>
<keyword evidence="4" id="KW-0964">Secreted</keyword>
<feature type="domain" description="NTR" evidence="20">
    <location>
        <begin position="33"/>
        <end position="155"/>
    </location>
</feature>
<protein>
    <recommendedName>
        <fullName evidence="3">Metalloproteinase inhibitor 1</fullName>
    </recommendedName>
    <alternativeName>
        <fullName evidence="16">Tissue inhibitor of metalloproteinases 1</fullName>
    </alternativeName>
</protein>
<evidence type="ECO:0000256" key="3">
    <source>
        <dbReference type="ARBA" id="ARBA00013524"/>
    </source>
</evidence>
<keyword evidence="10 17" id="KW-0862">Zinc</keyword>
<evidence type="ECO:0000256" key="2">
    <source>
        <dbReference type="ARBA" id="ARBA00011027"/>
    </source>
</evidence>
<keyword evidence="8 17" id="KW-0479">Metal-binding</keyword>
<dbReference type="InterPro" id="IPR027465">
    <property type="entry name" value="TIMP_C"/>
</dbReference>
<dbReference type="GO" id="GO:0009725">
    <property type="term" value="P:response to hormone"/>
    <property type="evidence" value="ECO:0000318"/>
    <property type="project" value="GO_Central"/>
</dbReference>
<dbReference type="SMART" id="SM00206">
    <property type="entry name" value="NTR"/>
    <property type="match status" value="1"/>
</dbReference>
<keyword evidence="12 18" id="KW-1015">Disulfide bond</keyword>
<evidence type="ECO:0000256" key="13">
    <source>
        <dbReference type="ARBA" id="ARBA00023180"/>
    </source>
</evidence>
<sequence>MTERRKMNLAKVSGFLSASFLLLTLLGDTTEACSCARRHPQTAFCSSDIVLRAKFVAVNKMEGNLSERRWMYHEIKTIKLYKGPEEMQDVRYVHTPPIDGACGYFHGGPLKEEYLITGRLKGDEVLITICDFIRPWAEITLAQKRGFTSEYSKGCSCSIVSCHSECSITSDNQCLWTDLLRSQNQSYFQDKHLACLPRAEKNGMCTWKSLGTQRSGSFRKRRLTQ</sequence>
<dbReference type="GO" id="GO:0008083">
    <property type="term" value="F:growth factor activity"/>
    <property type="evidence" value="ECO:0007669"/>
    <property type="project" value="UniProtKB-KW"/>
</dbReference>
<evidence type="ECO:0000256" key="7">
    <source>
        <dbReference type="ARBA" id="ARBA00022690"/>
    </source>
</evidence>
<name>A0A803T0X9_ANOCA</name>
<feature type="disulfide bond" evidence="18">
    <location>
        <begin position="157"/>
        <end position="205"/>
    </location>
</feature>
<evidence type="ECO:0000256" key="9">
    <source>
        <dbReference type="ARBA" id="ARBA00022729"/>
    </source>
</evidence>
<dbReference type="Proteomes" id="UP000001646">
    <property type="component" value="Chromosome 2"/>
</dbReference>
<keyword evidence="13" id="KW-0325">Glycoprotein</keyword>
<dbReference type="Gene3D" id="3.90.370.10">
    <property type="entry name" value="Tissue inhibitor of metalloproteinase-1. Chain B, domain 1"/>
    <property type="match status" value="1"/>
</dbReference>
<feature type="disulfide bond" evidence="18">
    <location>
        <begin position="35"/>
        <end position="130"/>
    </location>
</feature>
<evidence type="ECO:0000313" key="22">
    <source>
        <dbReference type="Proteomes" id="UP000001646"/>
    </source>
</evidence>
<evidence type="ECO:0000256" key="1">
    <source>
        <dbReference type="ARBA" id="ARBA00004613"/>
    </source>
</evidence>
<evidence type="ECO:0000256" key="16">
    <source>
        <dbReference type="ARBA" id="ARBA00030100"/>
    </source>
</evidence>
<dbReference type="InterPro" id="IPR008993">
    <property type="entry name" value="TIMP-like_OB-fold"/>
</dbReference>
<gene>
    <name evidence="21" type="primary">LOC103277701</name>
</gene>
<comment type="subcellular location">
    <subcellularLocation>
        <location evidence="1">Secreted</location>
    </subcellularLocation>
</comment>
<dbReference type="GO" id="GO:0031012">
    <property type="term" value="C:extracellular matrix"/>
    <property type="evidence" value="ECO:0000318"/>
    <property type="project" value="GO_Central"/>
</dbReference>
<comment type="similarity">
    <text evidence="2">Belongs to the protease inhibitor I35 (TIMP) family.</text>
</comment>
<evidence type="ECO:0000256" key="19">
    <source>
        <dbReference type="SAM" id="SignalP"/>
    </source>
</evidence>
<dbReference type="PANTHER" id="PTHR11844:SF20">
    <property type="entry name" value="METALLOPROTEINASE INHIBITOR 1"/>
    <property type="match status" value="1"/>
</dbReference>
<evidence type="ECO:0000256" key="4">
    <source>
        <dbReference type="ARBA" id="ARBA00022525"/>
    </source>
</evidence>
<evidence type="ECO:0000256" key="18">
    <source>
        <dbReference type="PIRSR" id="PIRSR601820-3"/>
    </source>
</evidence>
<evidence type="ECO:0000259" key="20">
    <source>
        <dbReference type="PROSITE" id="PS50189"/>
    </source>
</evidence>